<dbReference type="Gene3D" id="3.30.565.10">
    <property type="entry name" value="Histidine kinase-like ATPase, C-terminal domain"/>
    <property type="match status" value="1"/>
</dbReference>
<dbReference type="PANTHER" id="PTHR35526:SF3">
    <property type="entry name" value="ANTI-SIGMA-F FACTOR RSBW"/>
    <property type="match status" value="1"/>
</dbReference>
<keyword evidence="3" id="KW-0547">Nucleotide-binding</keyword>
<dbReference type="Proteomes" id="UP000267081">
    <property type="component" value="Unassembled WGS sequence"/>
</dbReference>
<reference evidence="3 4" key="1">
    <citation type="submission" date="2018-12" db="EMBL/GenBank/DDBJ databases">
        <title>Amycolatopsis eburnea sp. nov. actinomycete associate with arbuscular mycorrhiza fungal spore.</title>
        <authorList>
            <person name="Lumyong S."/>
            <person name="Chaiya L."/>
        </authorList>
    </citation>
    <scope>NUCLEOTIDE SEQUENCE [LARGE SCALE GENOMIC DNA]</scope>
    <source>
        <strain evidence="3 4">GLM-1</strain>
    </source>
</reference>
<keyword evidence="4" id="KW-1185">Reference proteome</keyword>
<proteinExistence type="predicted"/>
<keyword evidence="1" id="KW-0418">Kinase</keyword>
<evidence type="ECO:0000256" key="1">
    <source>
        <dbReference type="ARBA" id="ARBA00022527"/>
    </source>
</evidence>
<accession>A0A427T1G3</accession>
<dbReference type="GO" id="GO:0004674">
    <property type="term" value="F:protein serine/threonine kinase activity"/>
    <property type="evidence" value="ECO:0007669"/>
    <property type="project" value="UniProtKB-KW"/>
</dbReference>
<dbReference type="SUPFAM" id="SSF55874">
    <property type="entry name" value="ATPase domain of HSP90 chaperone/DNA topoisomerase II/histidine kinase"/>
    <property type="match status" value="1"/>
</dbReference>
<dbReference type="EMBL" id="RSEC01000059">
    <property type="protein sequence ID" value="RSD11622.1"/>
    <property type="molecule type" value="Genomic_DNA"/>
</dbReference>
<dbReference type="OrthoDB" id="3478628at2"/>
<keyword evidence="1" id="KW-0723">Serine/threonine-protein kinase</keyword>
<dbReference type="InterPro" id="IPR003594">
    <property type="entry name" value="HATPase_dom"/>
</dbReference>
<protein>
    <submittedName>
        <fullName evidence="3">ATP-binding protein</fullName>
    </submittedName>
</protein>
<dbReference type="CDD" id="cd16936">
    <property type="entry name" value="HATPase_RsbW-like"/>
    <property type="match status" value="1"/>
</dbReference>
<evidence type="ECO:0000313" key="3">
    <source>
        <dbReference type="EMBL" id="RSD11622.1"/>
    </source>
</evidence>
<comment type="caution">
    <text evidence="3">The sequence shown here is derived from an EMBL/GenBank/DDBJ whole genome shotgun (WGS) entry which is preliminary data.</text>
</comment>
<dbReference type="InterPro" id="IPR036890">
    <property type="entry name" value="HATPase_C_sf"/>
</dbReference>
<keyword evidence="3" id="KW-0067">ATP-binding</keyword>
<organism evidence="3 4">
    <name type="scientific">Amycolatopsis eburnea</name>
    <dbReference type="NCBI Taxonomy" id="2267691"/>
    <lineage>
        <taxon>Bacteria</taxon>
        <taxon>Bacillati</taxon>
        <taxon>Actinomycetota</taxon>
        <taxon>Actinomycetes</taxon>
        <taxon>Pseudonocardiales</taxon>
        <taxon>Pseudonocardiaceae</taxon>
        <taxon>Amycolatopsis</taxon>
    </lineage>
</organism>
<evidence type="ECO:0000313" key="4">
    <source>
        <dbReference type="Proteomes" id="UP000267081"/>
    </source>
</evidence>
<dbReference type="RefSeq" id="WP_125313848.1">
    <property type="nucleotide sequence ID" value="NZ_RSEC01000059.1"/>
</dbReference>
<sequence>MSERSDAGNEPSRWSMDLRGTTAPALVQIRRWASRTLTHVDDAHLGDVLLVATELVTNAYDHGHGPWQVRMSHTRVPCRVRIEVDDGSQERPFVARPSLDRPGGRGMQIVDKLSDAWGVVGHPGSKTVWAEVPCAGVDAAPLASSPGPDPVKITDR</sequence>
<dbReference type="PANTHER" id="PTHR35526">
    <property type="entry name" value="ANTI-SIGMA-F FACTOR RSBW-RELATED"/>
    <property type="match status" value="1"/>
</dbReference>
<dbReference type="Pfam" id="PF13581">
    <property type="entry name" value="HATPase_c_2"/>
    <property type="match status" value="1"/>
</dbReference>
<dbReference type="InterPro" id="IPR050267">
    <property type="entry name" value="Anti-sigma-factor_SerPK"/>
</dbReference>
<name>A0A427T1G3_9PSEU</name>
<gene>
    <name evidence="3" type="ORF">EIY87_33125</name>
</gene>
<dbReference type="AlphaFoldDB" id="A0A427T1G3"/>
<dbReference type="GO" id="GO:0005524">
    <property type="term" value="F:ATP binding"/>
    <property type="evidence" value="ECO:0007669"/>
    <property type="project" value="UniProtKB-KW"/>
</dbReference>
<keyword evidence="1" id="KW-0808">Transferase</keyword>
<feature type="domain" description="Histidine kinase/HSP90-like ATPase" evidence="2">
    <location>
        <begin position="25"/>
        <end position="129"/>
    </location>
</feature>
<evidence type="ECO:0000259" key="2">
    <source>
        <dbReference type="Pfam" id="PF13581"/>
    </source>
</evidence>